<evidence type="ECO:0000256" key="1">
    <source>
        <dbReference type="ARBA" id="ARBA00004613"/>
    </source>
</evidence>
<feature type="domain" description="Carbohydrate-binding module family 96" evidence="6">
    <location>
        <begin position="715"/>
        <end position="875"/>
    </location>
</feature>
<accession>A0ABX7I8S0</accession>
<keyword evidence="3" id="KW-0732">Signal</keyword>
<dbReference type="InterPro" id="IPR021720">
    <property type="entry name" value="Malectin_dom"/>
</dbReference>
<evidence type="ECO:0000259" key="4">
    <source>
        <dbReference type="Pfam" id="PF11721"/>
    </source>
</evidence>
<protein>
    <submittedName>
        <fullName evidence="7">DNRLRE domain-containing protein</fullName>
    </submittedName>
</protein>
<dbReference type="InterPro" id="IPR055372">
    <property type="entry name" value="CBM96"/>
</dbReference>
<dbReference type="Gene3D" id="2.60.120.430">
    <property type="entry name" value="Galactose-binding lectin"/>
    <property type="match status" value="1"/>
</dbReference>
<dbReference type="InterPro" id="IPR026444">
    <property type="entry name" value="Secre_tail"/>
</dbReference>
<dbReference type="EMBL" id="CP056775">
    <property type="protein sequence ID" value="QRR02499.1"/>
    <property type="molecule type" value="Genomic_DNA"/>
</dbReference>
<dbReference type="Pfam" id="PF18962">
    <property type="entry name" value="Por_Secre_tail"/>
    <property type="match status" value="1"/>
</dbReference>
<evidence type="ECO:0000256" key="3">
    <source>
        <dbReference type="ARBA" id="ARBA00022729"/>
    </source>
</evidence>
<dbReference type="PANTHER" id="PTHR42754:SF1">
    <property type="entry name" value="LIPOPROTEIN"/>
    <property type="match status" value="1"/>
</dbReference>
<reference evidence="7 8" key="1">
    <citation type="submission" date="2020-06" db="EMBL/GenBank/DDBJ databases">
        <title>Dyadobacter sandarakinus sp. nov., isolated from the soil of the Arctic Yellow River Station.</title>
        <authorList>
            <person name="Zhang Y."/>
            <person name="Peng F."/>
        </authorList>
    </citation>
    <scope>NUCLEOTIDE SEQUENCE [LARGE SCALE GENOMIC DNA]</scope>
    <source>
        <strain evidence="7 8">Q3-56</strain>
    </source>
</reference>
<sequence length="985" mass="104953">MKTFLTQSPSGPANFAVLLFACTLCISLFSLPVSGQPAIVWDKTLGGTYIDEARAVNPTSDGGFIVAGISYSGAGADKSQAARGNADYWVAKMRANGTKEWDKTFGGTGIDNLVTVQQTTDGGYILGGWSESDAGGDKSENDRSGTTGTRGDYWLVKLSASGARQWDRTLGGTSSEILKSVIQTADGGYIAAGTSGSPVGADKTNPAIGTGISQDYWIVRLTANGTKVWDKTLGTTDWDELGGMDINEQGGYTLIGLSRGTASGWQILKLSTTGIVQSQRKLAHSVNGYISEIHHTADNGYIVGVRTEPQSLGYQAVKLDAAGDQVWEKFFRGVNHQGTSNSEQLTSIIQAPDGGYLLAGYTFSDAGRDKSEDHRGEEDFWVVRLGADGSKHWDKTLGGSRQDLAFAITRVADGSYVVAGTSFSGAGNEKSENARGENDFWIVKLDSGAGKPMLSFSASQLNFTVNQGASAPPQAVMLAALQGEPALSLAKSPNSSWLVLPQASTGTLSFGINAGGLVPGVYTAEVTASAAGYVSAHFSVSLTVLSTSKGTTVRINAGGNAFTTSDGRTFSADMYYGGVNRVHSIPSGDIIGTNDDGLYRSERSSATFSYNVPVKNGDYMIVLHFAEIWFGAPGGRPLQLRQRLFNIDLEGYRIYTDYNVVAHAGAPMKMTREVFPAIISDGTVNLGFSAGAADLPTLAALEIIPLAEFSTELELPVLADATVRDGSFANQNMGTLPVLDVKSGPGDGVNRNTYLRFSTLNLSDIYAARLRIYGNNAEAGTNVNLSVYGVDNDAWTETGITWNNAPQGIAAADGYVNVNSTQDFYEVDVTRYVRQQTETDRLVSFVLKNPTAKNRRLAFDSRENTSGNAPKLIVVTREGFSDTYRKAAAAENTALNILPAEAGSIILPNPVAGTFRVRVSDQHHGKTSYRAISQSGQEVIPLESSNMDVQTRETEISGQMLRTGLYLLKIQSESAAETLKLMIVK</sequence>
<comment type="subcellular location">
    <subcellularLocation>
        <location evidence="1">Secreted</location>
    </subcellularLocation>
</comment>
<evidence type="ECO:0000259" key="6">
    <source>
        <dbReference type="Pfam" id="PF24517"/>
    </source>
</evidence>
<evidence type="ECO:0000256" key="2">
    <source>
        <dbReference type="ARBA" id="ARBA00022525"/>
    </source>
</evidence>
<feature type="domain" description="Malectin" evidence="4">
    <location>
        <begin position="552"/>
        <end position="694"/>
    </location>
</feature>
<keyword evidence="2" id="KW-0964">Secreted</keyword>
<dbReference type="PANTHER" id="PTHR42754">
    <property type="entry name" value="ENDOGLUCANASE"/>
    <property type="match status" value="1"/>
</dbReference>
<evidence type="ECO:0000259" key="5">
    <source>
        <dbReference type="Pfam" id="PF18962"/>
    </source>
</evidence>
<proteinExistence type="predicted"/>
<keyword evidence="8" id="KW-1185">Reference proteome</keyword>
<dbReference type="SUPFAM" id="SSF49785">
    <property type="entry name" value="Galactose-binding domain-like"/>
    <property type="match status" value="1"/>
</dbReference>
<dbReference type="RefSeq" id="WP_204657508.1">
    <property type="nucleotide sequence ID" value="NZ_CP056775.1"/>
</dbReference>
<dbReference type="Pfam" id="PF11721">
    <property type="entry name" value="Malectin"/>
    <property type="match status" value="1"/>
</dbReference>
<name>A0ABX7I8S0_9BACT</name>
<feature type="domain" description="Secretion system C-terminal sorting" evidence="5">
    <location>
        <begin position="907"/>
        <end position="983"/>
    </location>
</feature>
<evidence type="ECO:0000313" key="7">
    <source>
        <dbReference type="EMBL" id="QRR02499.1"/>
    </source>
</evidence>
<evidence type="ECO:0000313" key="8">
    <source>
        <dbReference type="Proteomes" id="UP000612680"/>
    </source>
</evidence>
<dbReference type="Proteomes" id="UP000612680">
    <property type="component" value="Chromosome"/>
</dbReference>
<dbReference type="InterPro" id="IPR008979">
    <property type="entry name" value="Galactose-bd-like_sf"/>
</dbReference>
<dbReference type="PROSITE" id="PS51257">
    <property type="entry name" value="PROKAR_LIPOPROTEIN"/>
    <property type="match status" value="1"/>
</dbReference>
<dbReference type="NCBIfam" id="NF033679">
    <property type="entry name" value="DNRLRE_dom"/>
    <property type="match status" value="1"/>
</dbReference>
<organism evidence="7 8">
    <name type="scientific">Dyadobacter sandarakinus</name>
    <dbReference type="NCBI Taxonomy" id="2747268"/>
    <lineage>
        <taxon>Bacteria</taxon>
        <taxon>Pseudomonadati</taxon>
        <taxon>Bacteroidota</taxon>
        <taxon>Cytophagia</taxon>
        <taxon>Cytophagales</taxon>
        <taxon>Spirosomataceae</taxon>
        <taxon>Dyadobacter</taxon>
    </lineage>
</organism>
<dbReference type="Pfam" id="PF24517">
    <property type="entry name" value="CBM96"/>
    <property type="match status" value="1"/>
</dbReference>
<gene>
    <name evidence="7" type="ORF">HWI92_17080</name>
</gene>